<dbReference type="PANTHER" id="PTHR21621">
    <property type="entry name" value="RIBOSOMAL PROTEIN S6 MODIFICATION PROTEIN"/>
    <property type="match status" value="1"/>
</dbReference>
<dbReference type="PROSITE" id="PS50975">
    <property type="entry name" value="ATP_GRASP"/>
    <property type="match status" value="1"/>
</dbReference>
<sequence>MSKLLLLVDKREDWAAYYPTEDLMTAQEYLSASQHLEGKAIQVINLCRSFKYLGSGYYCSLLAEARGHKVIPSVRSLNDLSRKSIYSLDTEDLDGLIKKSLAKDSQERVEMLICFGKTTEPALADLARQLFELFPCPILRVSFKREGSWRLHSIRIGSLHQLKGAEEDQFAQALDKFSRKIWRRPKARRGARYDLAILHDPDEALPPSDKRALKHFIRVGKSLGLAVELIEKRHYSRLAEYDALFIRATTAINHHTYRFAKKAESEGMVVIDDPNSILKCTNKVYLEDLLRTHKLPTPKTVVINREQSNLAAQLEAELGYPLVLKIPDGAFSKGVVKARDRQELEATLGRLFEQSFLLLAQEFLYTDYDWRIGILNNKVIFACQYFMTKGHWQIYNHSKGKVESGGFTTLPPSKVPAKVKKVALKAASLIGDGLYGVDLKQRGEDVYIIEINDNPNIDAGVEDVYLGEELYRVVLEEFVQRLERKRLRL</sequence>
<dbReference type="InterPro" id="IPR025839">
    <property type="entry name" value="RLAN_dom"/>
</dbReference>
<dbReference type="EMBL" id="JBHLZN010000002">
    <property type="protein sequence ID" value="MFB9886237.1"/>
    <property type="molecule type" value="Genomic_DNA"/>
</dbReference>
<dbReference type="Proteomes" id="UP001589628">
    <property type="component" value="Unassembled WGS sequence"/>
</dbReference>
<dbReference type="Pfam" id="PF08443">
    <property type="entry name" value="RimK"/>
    <property type="match status" value="1"/>
</dbReference>
<keyword evidence="2" id="KW-0547">Nucleotide-binding</keyword>
<organism evidence="4 5">
    <name type="scientific">Balneatrix alpica</name>
    <dbReference type="NCBI Taxonomy" id="75684"/>
    <lineage>
        <taxon>Bacteria</taxon>
        <taxon>Pseudomonadati</taxon>
        <taxon>Pseudomonadota</taxon>
        <taxon>Gammaproteobacteria</taxon>
        <taxon>Oceanospirillales</taxon>
        <taxon>Balneatrichaceae</taxon>
        <taxon>Balneatrix</taxon>
    </lineage>
</organism>
<evidence type="ECO:0000256" key="2">
    <source>
        <dbReference type="PROSITE-ProRule" id="PRU00409"/>
    </source>
</evidence>
<dbReference type="InterPro" id="IPR011761">
    <property type="entry name" value="ATP-grasp"/>
</dbReference>
<dbReference type="Pfam" id="PF14401">
    <property type="entry name" value="RLAN"/>
    <property type="match status" value="1"/>
</dbReference>
<evidence type="ECO:0000313" key="5">
    <source>
        <dbReference type="Proteomes" id="UP001589628"/>
    </source>
</evidence>
<evidence type="ECO:0000313" key="4">
    <source>
        <dbReference type="EMBL" id="MFB9886237.1"/>
    </source>
</evidence>
<gene>
    <name evidence="4" type="ORF">ACFFLH_07450</name>
</gene>
<reference evidence="4 5" key="1">
    <citation type="submission" date="2024-09" db="EMBL/GenBank/DDBJ databases">
        <authorList>
            <person name="Sun Q."/>
            <person name="Mori K."/>
        </authorList>
    </citation>
    <scope>NUCLEOTIDE SEQUENCE [LARGE SCALE GENOMIC DNA]</scope>
    <source>
        <strain evidence="4 5">ATCC 51285</strain>
    </source>
</reference>
<dbReference type="Gene3D" id="3.30.470.20">
    <property type="entry name" value="ATP-grasp fold, B domain"/>
    <property type="match status" value="1"/>
</dbReference>
<dbReference type="Gene3D" id="3.30.1490.20">
    <property type="entry name" value="ATP-grasp fold, A domain"/>
    <property type="match status" value="1"/>
</dbReference>
<dbReference type="RefSeq" id="WP_027311720.1">
    <property type="nucleotide sequence ID" value="NZ_JBHLZN010000002.1"/>
</dbReference>
<keyword evidence="1" id="KW-0464">Manganese</keyword>
<feature type="domain" description="ATP-grasp" evidence="3">
    <location>
        <begin position="287"/>
        <end position="479"/>
    </location>
</feature>
<name>A0ABV5ZAE1_9GAMM</name>
<dbReference type="PANTHER" id="PTHR21621:SF0">
    <property type="entry name" value="BETA-CITRYLGLUTAMATE SYNTHASE B-RELATED"/>
    <property type="match status" value="1"/>
</dbReference>
<keyword evidence="2" id="KW-0067">ATP-binding</keyword>
<keyword evidence="5" id="KW-1185">Reference proteome</keyword>
<evidence type="ECO:0000256" key="1">
    <source>
        <dbReference type="ARBA" id="ARBA00023211"/>
    </source>
</evidence>
<protein>
    <submittedName>
        <fullName evidence="4">RimK family protein</fullName>
    </submittedName>
</protein>
<dbReference type="SUPFAM" id="SSF56059">
    <property type="entry name" value="Glutathione synthetase ATP-binding domain-like"/>
    <property type="match status" value="1"/>
</dbReference>
<dbReference type="InterPro" id="IPR013815">
    <property type="entry name" value="ATP_grasp_subdomain_1"/>
</dbReference>
<evidence type="ECO:0000259" key="3">
    <source>
        <dbReference type="PROSITE" id="PS50975"/>
    </source>
</evidence>
<accession>A0ABV5ZAE1</accession>
<proteinExistence type="predicted"/>
<dbReference type="InterPro" id="IPR013651">
    <property type="entry name" value="ATP-grasp_RimK-type"/>
</dbReference>
<comment type="caution">
    <text evidence="4">The sequence shown here is derived from an EMBL/GenBank/DDBJ whole genome shotgun (WGS) entry which is preliminary data.</text>
</comment>